<accession>A0A6J6FYA4</accession>
<sequence>MEESKLQKVYLVSGLPGSGKTHFSRKLAKQLKIEFLDFDDNLNDLISEHKKEFEELGAEEFLAKYSSLRYEELMKRVVEKLKTGVSLIACAPFTSQINDLILWEKLISPLKQFDPNPTLYWVSIPPALRKERLLKRSNVRDSQKLLDIDQYMTQVKQIPPVIDHIVIDGTH</sequence>
<protein>
    <submittedName>
        <fullName evidence="2">Unannotated protein</fullName>
    </submittedName>
</protein>
<gene>
    <name evidence="2" type="ORF">UFOPK1776_00776</name>
    <name evidence="1" type="ORF">UFOPK4028_00593</name>
</gene>
<organism evidence="2">
    <name type="scientific">freshwater metagenome</name>
    <dbReference type="NCBI Taxonomy" id="449393"/>
    <lineage>
        <taxon>unclassified sequences</taxon>
        <taxon>metagenomes</taxon>
        <taxon>ecological metagenomes</taxon>
    </lineage>
</organism>
<dbReference type="Pfam" id="PF13671">
    <property type="entry name" value="AAA_33"/>
    <property type="match status" value="1"/>
</dbReference>
<name>A0A6J6FYA4_9ZZZZ</name>
<reference evidence="2" key="1">
    <citation type="submission" date="2020-05" db="EMBL/GenBank/DDBJ databases">
        <authorList>
            <person name="Chiriac C."/>
            <person name="Salcher M."/>
            <person name="Ghai R."/>
            <person name="Kavagutti S V."/>
        </authorList>
    </citation>
    <scope>NUCLEOTIDE SEQUENCE</scope>
</reference>
<dbReference type="EMBL" id="CAESAC010000073">
    <property type="protein sequence ID" value="CAB4336706.1"/>
    <property type="molecule type" value="Genomic_DNA"/>
</dbReference>
<proteinExistence type="predicted"/>
<dbReference type="Gene3D" id="3.40.50.300">
    <property type="entry name" value="P-loop containing nucleotide triphosphate hydrolases"/>
    <property type="match status" value="1"/>
</dbReference>
<dbReference type="SUPFAM" id="SSF52540">
    <property type="entry name" value="P-loop containing nucleoside triphosphate hydrolases"/>
    <property type="match status" value="1"/>
</dbReference>
<evidence type="ECO:0000313" key="2">
    <source>
        <dbReference type="EMBL" id="CAB4594042.1"/>
    </source>
</evidence>
<evidence type="ECO:0000313" key="1">
    <source>
        <dbReference type="EMBL" id="CAB4336706.1"/>
    </source>
</evidence>
<dbReference type="InterPro" id="IPR027417">
    <property type="entry name" value="P-loop_NTPase"/>
</dbReference>
<dbReference type="EMBL" id="CAEZUC010000122">
    <property type="protein sequence ID" value="CAB4594042.1"/>
    <property type="molecule type" value="Genomic_DNA"/>
</dbReference>
<dbReference type="AlphaFoldDB" id="A0A6J6FYA4"/>